<keyword evidence="4" id="KW-0238">DNA-binding</keyword>
<keyword evidence="2" id="KW-0805">Transcription regulation</keyword>
<dbReference type="Proteomes" id="UP001165584">
    <property type="component" value="Unassembled WGS sequence"/>
</dbReference>
<dbReference type="Pfam" id="PF04545">
    <property type="entry name" value="Sigma70_r4"/>
    <property type="match status" value="1"/>
</dbReference>
<evidence type="ECO:0000256" key="2">
    <source>
        <dbReference type="ARBA" id="ARBA00023015"/>
    </source>
</evidence>
<dbReference type="SUPFAM" id="SSF88946">
    <property type="entry name" value="Sigma2 domain of RNA polymerase sigma factors"/>
    <property type="match status" value="1"/>
</dbReference>
<proteinExistence type="inferred from homology"/>
<dbReference type="InterPro" id="IPR039425">
    <property type="entry name" value="RNA_pol_sigma-70-like"/>
</dbReference>
<keyword evidence="5" id="KW-0804">Transcription</keyword>
<feature type="compositionally biased region" description="Basic and acidic residues" evidence="6">
    <location>
        <begin position="20"/>
        <end position="34"/>
    </location>
</feature>
<feature type="domain" description="RNA polymerase sigma-70 region 2" evidence="7">
    <location>
        <begin position="60"/>
        <end position="127"/>
    </location>
</feature>
<gene>
    <name evidence="9" type="ORF">N1027_07805</name>
</gene>
<dbReference type="NCBIfam" id="TIGR02937">
    <property type="entry name" value="sigma70-ECF"/>
    <property type="match status" value="1"/>
</dbReference>
<reference evidence="9" key="1">
    <citation type="submission" date="2022-08" db="EMBL/GenBank/DDBJ databases">
        <authorList>
            <person name="Deng Y."/>
            <person name="Han X.-F."/>
            <person name="Zhang Y.-Q."/>
        </authorList>
    </citation>
    <scope>NUCLEOTIDE SEQUENCE</scope>
    <source>
        <strain evidence="9">CPCC 205763</strain>
    </source>
</reference>
<sequence length="222" mass="24792">MLFNTVKMPPGVDPDQAQPVRDDAGRSRRFRTDVPDTTTDEQTVADAFRAGDENALAEAYTRWSPLIHTLALRSLGDAHEAEDVTQKVFVSAWRSRGRYDPSRARLGGWLVGIARHCIADAHEARARRRRTEEAYAAEASTVVAADTADVAGVADRVMMADELERLEPIPQKVMKLAFYDDLTHAQIADTLGLPLGTVKSHIRRSLVRLRTRLEVNDEPYRS</sequence>
<dbReference type="InterPro" id="IPR013324">
    <property type="entry name" value="RNA_pol_sigma_r3/r4-like"/>
</dbReference>
<feature type="region of interest" description="Disordered" evidence="6">
    <location>
        <begin position="1"/>
        <end position="38"/>
    </location>
</feature>
<dbReference type="InterPro" id="IPR036388">
    <property type="entry name" value="WH-like_DNA-bd_sf"/>
</dbReference>
<dbReference type="Gene3D" id="1.10.1740.10">
    <property type="match status" value="1"/>
</dbReference>
<evidence type="ECO:0000256" key="5">
    <source>
        <dbReference type="ARBA" id="ARBA00023163"/>
    </source>
</evidence>
<evidence type="ECO:0000256" key="1">
    <source>
        <dbReference type="ARBA" id="ARBA00010641"/>
    </source>
</evidence>
<accession>A0ABT2GPJ3</accession>
<name>A0ABT2GPJ3_9MICO</name>
<keyword evidence="3" id="KW-0731">Sigma factor</keyword>
<evidence type="ECO:0000259" key="7">
    <source>
        <dbReference type="Pfam" id="PF04542"/>
    </source>
</evidence>
<dbReference type="SUPFAM" id="SSF88659">
    <property type="entry name" value="Sigma3 and sigma4 domains of RNA polymerase sigma factors"/>
    <property type="match status" value="1"/>
</dbReference>
<dbReference type="EMBL" id="JANLCM010000001">
    <property type="protein sequence ID" value="MCS5718041.1"/>
    <property type="molecule type" value="Genomic_DNA"/>
</dbReference>
<evidence type="ECO:0000256" key="4">
    <source>
        <dbReference type="ARBA" id="ARBA00023125"/>
    </source>
</evidence>
<dbReference type="CDD" id="cd06171">
    <property type="entry name" value="Sigma70_r4"/>
    <property type="match status" value="1"/>
</dbReference>
<dbReference type="InterPro" id="IPR007627">
    <property type="entry name" value="RNA_pol_sigma70_r2"/>
</dbReference>
<dbReference type="PANTHER" id="PTHR43133:SF62">
    <property type="entry name" value="RNA POLYMERASE SIGMA FACTOR SIGZ"/>
    <property type="match status" value="1"/>
</dbReference>
<dbReference type="Gene3D" id="1.10.10.10">
    <property type="entry name" value="Winged helix-like DNA-binding domain superfamily/Winged helix DNA-binding domain"/>
    <property type="match status" value="1"/>
</dbReference>
<evidence type="ECO:0000256" key="6">
    <source>
        <dbReference type="SAM" id="MobiDB-lite"/>
    </source>
</evidence>
<evidence type="ECO:0000259" key="8">
    <source>
        <dbReference type="Pfam" id="PF04545"/>
    </source>
</evidence>
<dbReference type="Pfam" id="PF04542">
    <property type="entry name" value="Sigma70_r2"/>
    <property type="match status" value="1"/>
</dbReference>
<comment type="caution">
    <text evidence="9">The sequence shown here is derived from an EMBL/GenBank/DDBJ whole genome shotgun (WGS) entry which is preliminary data.</text>
</comment>
<evidence type="ECO:0000313" key="10">
    <source>
        <dbReference type="Proteomes" id="UP001165584"/>
    </source>
</evidence>
<comment type="similarity">
    <text evidence="1">Belongs to the sigma-70 factor family. ECF subfamily.</text>
</comment>
<dbReference type="InterPro" id="IPR007630">
    <property type="entry name" value="RNA_pol_sigma70_r4"/>
</dbReference>
<dbReference type="InterPro" id="IPR013325">
    <property type="entry name" value="RNA_pol_sigma_r2"/>
</dbReference>
<feature type="domain" description="RNA polymerase sigma-70 region 4" evidence="8">
    <location>
        <begin position="163"/>
        <end position="210"/>
    </location>
</feature>
<evidence type="ECO:0000313" key="9">
    <source>
        <dbReference type="EMBL" id="MCS5718041.1"/>
    </source>
</evidence>
<keyword evidence="10" id="KW-1185">Reference proteome</keyword>
<protein>
    <submittedName>
        <fullName evidence="9">Sigma-70 family RNA polymerase sigma factor</fullName>
    </submittedName>
</protein>
<organism evidence="9 10">
    <name type="scientific">Herbiconiux aconitum</name>
    <dbReference type="NCBI Taxonomy" id="2970913"/>
    <lineage>
        <taxon>Bacteria</taxon>
        <taxon>Bacillati</taxon>
        <taxon>Actinomycetota</taxon>
        <taxon>Actinomycetes</taxon>
        <taxon>Micrococcales</taxon>
        <taxon>Microbacteriaceae</taxon>
        <taxon>Herbiconiux</taxon>
    </lineage>
</organism>
<dbReference type="PANTHER" id="PTHR43133">
    <property type="entry name" value="RNA POLYMERASE ECF-TYPE SIGMA FACTO"/>
    <property type="match status" value="1"/>
</dbReference>
<dbReference type="RefSeq" id="WP_259506725.1">
    <property type="nucleotide sequence ID" value="NZ_JANLCM010000001.1"/>
</dbReference>
<dbReference type="InterPro" id="IPR014284">
    <property type="entry name" value="RNA_pol_sigma-70_dom"/>
</dbReference>
<evidence type="ECO:0000256" key="3">
    <source>
        <dbReference type="ARBA" id="ARBA00023082"/>
    </source>
</evidence>